<dbReference type="PANTHER" id="PTHR43585">
    <property type="entry name" value="FUMIPYRROLE BIOSYNTHESIS PROTEIN C"/>
    <property type="match status" value="1"/>
</dbReference>
<keyword evidence="7" id="KW-1185">Reference proteome</keyword>
<dbReference type="GO" id="GO:0046872">
    <property type="term" value="F:metal ion binding"/>
    <property type="evidence" value="ECO:0007669"/>
    <property type="project" value="InterPro"/>
</dbReference>
<proteinExistence type="predicted"/>
<dbReference type="PANTHER" id="PTHR43585:SF2">
    <property type="entry name" value="ATP-GRASP ENZYME FSQD"/>
    <property type="match status" value="1"/>
</dbReference>
<dbReference type="RefSeq" id="WP_094864739.1">
    <property type="nucleotide sequence ID" value="NZ_NKYE01000015.1"/>
</dbReference>
<comment type="caution">
    <text evidence="6">The sequence shown here is derived from an EMBL/GenBank/DDBJ whole genome shotgun (WGS) entry which is preliminary data.</text>
</comment>
<evidence type="ECO:0000256" key="2">
    <source>
        <dbReference type="ARBA" id="ARBA00022741"/>
    </source>
</evidence>
<dbReference type="Pfam" id="PF13535">
    <property type="entry name" value="ATP-grasp_4"/>
    <property type="match status" value="1"/>
</dbReference>
<dbReference type="Gene3D" id="3.30.470.20">
    <property type="entry name" value="ATP-grasp fold, B domain"/>
    <property type="match status" value="1"/>
</dbReference>
<dbReference type="EMBL" id="NKYE01000015">
    <property type="protein sequence ID" value="OZM71119.1"/>
    <property type="molecule type" value="Genomic_DNA"/>
</dbReference>
<reference evidence="6 7" key="1">
    <citation type="submission" date="2017-07" db="EMBL/GenBank/DDBJ databases">
        <title>Amycolatopsis antarcticus sp. nov., isolated from the surface of an Antarcticus brown macroalga.</title>
        <authorList>
            <person name="Wang J."/>
            <person name="Leiva S."/>
            <person name="Huang J."/>
            <person name="Huang Y."/>
        </authorList>
    </citation>
    <scope>NUCLEOTIDE SEQUENCE [LARGE SCALE GENOMIC DNA]</scope>
    <source>
        <strain evidence="6 7">AU-G6</strain>
    </source>
</reference>
<dbReference type="InterPro" id="IPR011761">
    <property type="entry name" value="ATP-grasp"/>
</dbReference>
<accession>A0A263CYS6</accession>
<dbReference type="InterPro" id="IPR052032">
    <property type="entry name" value="ATP-dep_AA_Ligase"/>
</dbReference>
<evidence type="ECO:0000256" key="4">
    <source>
        <dbReference type="PROSITE-ProRule" id="PRU00409"/>
    </source>
</evidence>
<dbReference type="SUPFAM" id="SSF56059">
    <property type="entry name" value="Glutathione synthetase ATP-binding domain-like"/>
    <property type="match status" value="1"/>
</dbReference>
<dbReference type="PROSITE" id="PS50975">
    <property type="entry name" value="ATP_GRASP"/>
    <property type="match status" value="1"/>
</dbReference>
<protein>
    <submittedName>
        <fullName evidence="6">Biotin carboxylase</fullName>
    </submittedName>
</protein>
<evidence type="ECO:0000313" key="6">
    <source>
        <dbReference type="EMBL" id="OZM71119.1"/>
    </source>
</evidence>
<dbReference type="GO" id="GO:0016874">
    <property type="term" value="F:ligase activity"/>
    <property type="evidence" value="ECO:0007669"/>
    <property type="project" value="UniProtKB-KW"/>
</dbReference>
<dbReference type="InParanoid" id="A0A263CYS6"/>
<evidence type="ECO:0000313" key="7">
    <source>
        <dbReference type="Proteomes" id="UP000242444"/>
    </source>
</evidence>
<dbReference type="OrthoDB" id="8441067at2"/>
<name>A0A263CYS6_9PSEU</name>
<evidence type="ECO:0000256" key="1">
    <source>
        <dbReference type="ARBA" id="ARBA00022598"/>
    </source>
</evidence>
<organism evidence="6 7">
    <name type="scientific">Amycolatopsis antarctica</name>
    <dbReference type="NCBI Taxonomy" id="1854586"/>
    <lineage>
        <taxon>Bacteria</taxon>
        <taxon>Bacillati</taxon>
        <taxon>Actinomycetota</taxon>
        <taxon>Actinomycetes</taxon>
        <taxon>Pseudonocardiales</taxon>
        <taxon>Pseudonocardiaceae</taxon>
        <taxon>Amycolatopsis</taxon>
    </lineage>
</organism>
<dbReference type="AlphaFoldDB" id="A0A263CYS6"/>
<keyword evidence="3 4" id="KW-0067">ATP-binding</keyword>
<gene>
    <name evidence="6" type="ORF">CFN78_21900</name>
</gene>
<evidence type="ECO:0000256" key="3">
    <source>
        <dbReference type="ARBA" id="ARBA00022840"/>
    </source>
</evidence>
<feature type="domain" description="ATP-grasp" evidence="5">
    <location>
        <begin position="106"/>
        <end position="319"/>
    </location>
</feature>
<keyword evidence="1" id="KW-0436">Ligase</keyword>
<keyword evidence="2 4" id="KW-0547">Nucleotide-binding</keyword>
<sequence length="427" mass="47911">MTRDIFVLGLDSKNFRTFADIEGLAGYEFHPLLSFEEMLEADRFPMAELLAKAERQLDEFDGTVDAIVGYWDFPVSSMVPILCARRKLRSASLESVLKCEHKYWSRVEQAKVIDEYPRFGLVPLDSTEPPAGVGFPMWVKPVKAFSSELAFRVTDRDQFVAALAEVRDGIGRVGEAFQYVLDRADLPADIAEIGAQVCVAEEAVGGRQVTVEGYDNGDGVHVYGVIDSHDYPGTSSFQRYQYPSSLPEQTQRQMADISRRVIEHIGLTSVAFNIEYFWDPQTDEINLLEINPRHSQSHAMLFDYVDGVPNHQCVVNLALGIDPDMPYRKGPYQFAAKWFVRRFADGVVHRGPTPEELSTMERTIPGCVAEVLAHEGDRLSDLPEQDSYSYAYATVHVGADSEEELATKYAQCLDALPFEFGDDEPHA</sequence>
<dbReference type="Proteomes" id="UP000242444">
    <property type="component" value="Unassembled WGS sequence"/>
</dbReference>
<dbReference type="GO" id="GO:0005524">
    <property type="term" value="F:ATP binding"/>
    <property type="evidence" value="ECO:0007669"/>
    <property type="project" value="UniProtKB-UniRule"/>
</dbReference>
<evidence type="ECO:0000259" key="5">
    <source>
        <dbReference type="PROSITE" id="PS50975"/>
    </source>
</evidence>